<reference evidence="2 3" key="1">
    <citation type="journal article" date="2009" name="Genome Biol.">
        <title>Comparative genome and phenotypic analysis of Clostridium difficile 027 strains provides insight into the evolution of a hypervirulent bacterium.</title>
        <authorList>
            <person name="Stabler R.A."/>
            <person name="He M."/>
            <person name="Dawson L."/>
            <person name="Martin M."/>
            <person name="Valiente E."/>
            <person name="Corton C."/>
            <person name="Lawley T.D."/>
            <person name="Sebaihia M."/>
            <person name="Quail M.A."/>
            <person name="Rose G."/>
            <person name="Gerding D.N."/>
            <person name="Gibert M."/>
            <person name="Popoff M.R."/>
            <person name="Parkhill J."/>
            <person name="Dougan G."/>
            <person name="Wren B.W."/>
        </authorList>
    </citation>
    <scope>NUCLEOTIDE SEQUENCE [LARGE SCALE GENOMIC DNA]</scope>
    <source>
        <strain evidence="2 3">CD196</strain>
    </source>
</reference>
<name>A0A0H3N307_CLODC</name>
<dbReference type="HOGENOM" id="CLU_1785059_0_0_9"/>
<dbReference type="AlphaFoldDB" id="A0A0H3N307"/>
<evidence type="ECO:0000313" key="2">
    <source>
        <dbReference type="EMBL" id="CBA62777.1"/>
    </source>
</evidence>
<dbReference type="Proteomes" id="UP000002068">
    <property type="component" value="Chromosome"/>
</dbReference>
<accession>A0A0H3N307</accession>
<keyword evidence="1" id="KW-0175">Coiled coil</keyword>
<evidence type="ECO:0000313" key="3">
    <source>
        <dbReference type="Proteomes" id="UP000002068"/>
    </source>
</evidence>
<dbReference type="KEGG" id="cdc:CD196_1445"/>
<sequence length="145" mass="16247">MVEVNVNVKVKVEAPEFTNALLVVANALGGLNLGKAMQIEPINITDMKEEKKVEVKKAEKIKKVEVKEDVKEEIAEAKEEIEKNNENTTSEVKYTKEEVRTKAAQVSKAGKKDKLKELFGEFGASKLSEVKEEDYSAFMNKLESL</sequence>
<evidence type="ECO:0000256" key="1">
    <source>
        <dbReference type="SAM" id="Coils"/>
    </source>
</evidence>
<feature type="coiled-coil region" evidence="1">
    <location>
        <begin position="60"/>
        <end position="98"/>
    </location>
</feature>
<dbReference type="RefSeq" id="WP_003433513.1">
    <property type="nucleotide sequence ID" value="NC_013315.1"/>
</dbReference>
<protein>
    <submittedName>
        <fullName evidence="2">Uncharacterized protein</fullName>
    </submittedName>
</protein>
<gene>
    <name evidence="2" type="ordered locus">CD196_1445</name>
</gene>
<proteinExistence type="predicted"/>
<dbReference type="EMBL" id="FN538970">
    <property type="protein sequence ID" value="CBA62777.1"/>
    <property type="molecule type" value="Genomic_DNA"/>
</dbReference>
<organism evidence="2 3">
    <name type="scientific">Clostridioides difficile (strain CD196)</name>
    <name type="common">Peptoclostridium difficile</name>
    <dbReference type="NCBI Taxonomy" id="645462"/>
    <lineage>
        <taxon>Bacteria</taxon>
        <taxon>Bacillati</taxon>
        <taxon>Bacillota</taxon>
        <taxon>Clostridia</taxon>
        <taxon>Peptostreptococcales</taxon>
        <taxon>Peptostreptococcaceae</taxon>
        <taxon>Clostridioides</taxon>
    </lineage>
</organism>